<protein>
    <submittedName>
        <fullName evidence="2">Uncharacterized protein</fullName>
    </submittedName>
</protein>
<evidence type="ECO:0000313" key="2">
    <source>
        <dbReference type="EMBL" id="MED6188402.1"/>
    </source>
</evidence>
<organism evidence="2 3">
    <name type="scientific">Stylosanthes scabra</name>
    <dbReference type="NCBI Taxonomy" id="79078"/>
    <lineage>
        <taxon>Eukaryota</taxon>
        <taxon>Viridiplantae</taxon>
        <taxon>Streptophyta</taxon>
        <taxon>Embryophyta</taxon>
        <taxon>Tracheophyta</taxon>
        <taxon>Spermatophyta</taxon>
        <taxon>Magnoliopsida</taxon>
        <taxon>eudicotyledons</taxon>
        <taxon>Gunneridae</taxon>
        <taxon>Pentapetalae</taxon>
        <taxon>rosids</taxon>
        <taxon>fabids</taxon>
        <taxon>Fabales</taxon>
        <taxon>Fabaceae</taxon>
        <taxon>Papilionoideae</taxon>
        <taxon>50 kb inversion clade</taxon>
        <taxon>dalbergioids sensu lato</taxon>
        <taxon>Dalbergieae</taxon>
        <taxon>Pterocarpus clade</taxon>
        <taxon>Stylosanthes</taxon>
    </lineage>
</organism>
<sequence length="352" mass="38700">MKPFKYSPFPNAQFGIADRLPGPVKGILSREYITNPLTPHLCGVTSTPYEWCQETNHLISGFTKIENYPPRKYIVIKGTASEPTRSAEDWVLDSERSPKKKREKKGGSRAKSSSMATFTSKKRSVVALTFDIKGPTTKVARISQPQRTKIEYTPLGHETIPILISSSCPTNASTIAATSSDLLLLKPKMTITSPIKENKVEEEGPFIVPTPEAGDLDFTDDEFNLDSILSEAQEVFLTAVPNTSSGKLETEGTLSFPSNDNQKENIPIPTPTTTEQGTVDQIVASSEIKAQLLEATTYLNQHASSEVSSLESFMEDLYNRNILLESSSEDLRVATAGLSKHKKDMAKYGADF</sequence>
<feature type="region of interest" description="Disordered" evidence="1">
    <location>
        <begin position="247"/>
        <end position="274"/>
    </location>
</feature>
<keyword evidence="3" id="KW-1185">Reference proteome</keyword>
<feature type="compositionally biased region" description="Polar residues" evidence="1">
    <location>
        <begin position="247"/>
        <end position="260"/>
    </location>
</feature>
<evidence type="ECO:0000313" key="3">
    <source>
        <dbReference type="Proteomes" id="UP001341840"/>
    </source>
</evidence>
<dbReference type="EMBL" id="JASCZI010182676">
    <property type="protein sequence ID" value="MED6188402.1"/>
    <property type="molecule type" value="Genomic_DNA"/>
</dbReference>
<feature type="compositionally biased region" description="Basic and acidic residues" evidence="1">
    <location>
        <begin position="86"/>
        <end position="97"/>
    </location>
</feature>
<evidence type="ECO:0000256" key="1">
    <source>
        <dbReference type="SAM" id="MobiDB-lite"/>
    </source>
</evidence>
<feature type="region of interest" description="Disordered" evidence="1">
    <location>
        <begin position="86"/>
        <end position="117"/>
    </location>
</feature>
<accession>A0ABU6WR81</accession>
<comment type="caution">
    <text evidence="2">The sequence shown here is derived from an EMBL/GenBank/DDBJ whole genome shotgun (WGS) entry which is preliminary data.</text>
</comment>
<gene>
    <name evidence="2" type="ORF">PIB30_085595</name>
</gene>
<name>A0ABU6WR81_9FABA</name>
<proteinExistence type="predicted"/>
<dbReference type="Proteomes" id="UP001341840">
    <property type="component" value="Unassembled WGS sequence"/>
</dbReference>
<feature type="compositionally biased region" description="Basic residues" evidence="1">
    <location>
        <begin position="98"/>
        <end position="108"/>
    </location>
</feature>
<reference evidence="2 3" key="1">
    <citation type="journal article" date="2023" name="Plants (Basel)">
        <title>Bridging the Gap: Combining Genomics and Transcriptomics Approaches to Understand Stylosanthes scabra, an Orphan Legume from the Brazilian Caatinga.</title>
        <authorList>
            <person name="Ferreira-Neto J.R.C."/>
            <person name="da Silva M.D."/>
            <person name="Binneck E."/>
            <person name="de Melo N.F."/>
            <person name="da Silva R.H."/>
            <person name="de Melo A.L.T.M."/>
            <person name="Pandolfi V."/>
            <person name="Bustamante F.O."/>
            <person name="Brasileiro-Vidal A.C."/>
            <person name="Benko-Iseppon A.M."/>
        </authorList>
    </citation>
    <scope>NUCLEOTIDE SEQUENCE [LARGE SCALE GENOMIC DNA]</scope>
    <source>
        <tissue evidence="2">Leaves</tissue>
    </source>
</reference>